<evidence type="ECO:0000313" key="2">
    <source>
        <dbReference type="Proteomes" id="UP000250321"/>
    </source>
</evidence>
<comment type="caution">
    <text evidence="1">The sequence shown here is derived from an EMBL/GenBank/DDBJ whole genome shotgun (WGS) entry which is preliminary data.</text>
</comment>
<name>A0A314YJB8_PRUYE</name>
<dbReference type="EMBL" id="PJQY01000682">
    <property type="protein sequence ID" value="PQQ08695.1"/>
    <property type="molecule type" value="Genomic_DNA"/>
</dbReference>
<gene>
    <name evidence="1" type="ORF">Pyn_02463</name>
</gene>
<dbReference type="AlphaFoldDB" id="A0A314YJB8"/>
<sequence>MTTLFYPAETHSKRSPPPLPVYWAGQWYNHERLLPSTLENGTPLCPLTTVYGDVVSSEASISVLLHAFPLLDYTIITTDTGVVKEKISSDTSQYETVKCIK</sequence>
<organism evidence="1 2">
    <name type="scientific">Prunus yedoensis var. nudiflora</name>
    <dbReference type="NCBI Taxonomy" id="2094558"/>
    <lineage>
        <taxon>Eukaryota</taxon>
        <taxon>Viridiplantae</taxon>
        <taxon>Streptophyta</taxon>
        <taxon>Embryophyta</taxon>
        <taxon>Tracheophyta</taxon>
        <taxon>Spermatophyta</taxon>
        <taxon>Magnoliopsida</taxon>
        <taxon>eudicotyledons</taxon>
        <taxon>Gunneridae</taxon>
        <taxon>Pentapetalae</taxon>
        <taxon>rosids</taxon>
        <taxon>fabids</taxon>
        <taxon>Rosales</taxon>
        <taxon>Rosaceae</taxon>
        <taxon>Amygdaloideae</taxon>
        <taxon>Amygdaleae</taxon>
        <taxon>Prunus</taxon>
    </lineage>
</organism>
<dbReference type="Proteomes" id="UP000250321">
    <property type="component" value="Unassembled WGS sequence"/>
</dbReference>
<accession>A0A314YJB8</accession>
<proteinExistence type="predicted"/>
<protein>
    <submittedName>
        <fullName evidence="1">Uncharacterized protein</fullName>
    </submittedName>
</protein>
<keyword evidence="2" id="KW-1185">Reference proteome</keyword>
<reference evidence="1 2" key="1">
    <citation type="submission" date="2018-02" db="EMBL/GenBank/DDBJ databases">
        <title>Draft genome of wild Prunus yedoensis var. nudiflora.</title>
        <authorList>
            <person name="Baek S."/>
            <person name="Kim J.-H."/>
            <person name="Choi K."/>
            <person name="Kim G.-B."/>
            <person name="Cho A."/>
            <person name="Jang H."/>
            <person name="Shin C.-H."/>
            <person name="Yu H.-J."/>
            <person name="Mun J.-H."/>
        </authorList>
    </citation>
    <scope>NUCLEOTIDE SEQUENCE [LARGE SCALE GENOMIC DNA]</scope>
    <source>
        <strain evidence="2">cv. Jeju island</strain>
        <tissue evidence="1">Leaf</tissue>
    </source>
</reference>
<evidence type="ECO:0000313" key="1">
    <source>
        <dbReference type="EMBL" id="PQQ08695.1"/>
    </source>
</evidence>